<dbReference type="OrthoDB" id="9768004at2"/>
<dbReference type="Gene3D" id="3.90.1580.10">
    <property type="entry name" value="paralog of FGE (formylglycine-generating enzyme)"/>
    <property type="match status" value="1"/>
</dbReference>
<dbReference type="SUPFAM" id="SSF56436">
    <property type="entry name" value="C-type lectin-like"/>
    <property type="match status" value="1"/>
</dbReference>
<dbReference type="InterPro" id="IPR016187">
    <property type="entry name" value="CTDL_fold"/>
</dbReference>
<accession>A0A2T0SZQ9</accession>
<keyword evidence="3" id="KW-1185">Reference proteome</keyword>
<protein>
    <submittedName>
        <fullName evidence="2">Formylglycine-generating enzyme required for sulfatase activity</fullName>
    </submittedName>
</protein>
<dbReference type="PANTHER" id="PTHR23150">
    <property type="entry name" value="SULFATASE MODIFYING FACTOR 1, 2"/>
    <property type="match status" value="1"/>
</dbReference>
<proteinExistence type="predicted"/>
<dbReference type="PANTHER" id="PTHR23150:SF19">
    <property type="entry name" value="FORMYLGLYCINE-GENERATING ENZYME"/>
    <property type="match status" value="1"/>
</dbReference>
<dbReference type="InterPro" id="IPR042095">
    <property type="entry name" value="SUMF_sf"/>
</dbReference>
<dbReference type="AlphaFoldDB" id="A0A2T0SZQ9"/>
<sequence length="330" mass="36692">MTIEDQAVLVDPHDADDRVAMGLPHRLVTRVPADSAGHLAELVPLPADELVGIVESESVETSRRYFAGQLLALLGDPRIRPDDPAMVDIPGGATAIGLPEEEVDAVLRRWGPYGVQRDWIVKECPRHEVEVAPFRMMRFPVTNLEYHRFLSDTGHWPVPTSWQFGAYPHERANHPVWTVSETGAEAFADWSSRRLGRALRLPTEAEWEYAACGGDDRAYPWGAEFRPDAANTVEAGPLTTTPVGMYPMGRSPFGLDDLAGNVEEIVADSYAPYPGGVAVADDLTSGDPQYRVARGGSFTRFGDLARCRRRHGWYRDRYMYAVGFRLVEDI</sequence>
<dbReference type="RefSeq" id="WP_106190261.1">
    <property type="nucleotide sequence ID" value="NZ_PVTF01000008.1"/>
</dbReference>
<evidence type="ECO:0000313" key="2">
    <source>
        <dbReference type="EMBL" id="PRY38905.1"/>
    </source>
</evidence>
<dbReference type="InterPro" id="IPR005532">
    <property type="entry name" value="SUMF_dom"/>
</dbReference>
<dbReference type="Pfam" id="PF03781">
    <property type="entry name" value="FGE-sulfatase"/>
    <property type="match status" value="1"/>
</dbReference>
<evidence type="ECO:0000313" key="3">
    <source>
        <dbReference type="Proteomes" id="UP000239494"/>
    </source>
</evidence>
<dbReference type="GO" id="GO:0120147">
    <property type="term" value="F:formylglycine-generating oxidase activity"/>
    <property type="evidence" value="ECO:0007669"/>
    <property type="project" value="TreeGrafter"/>
</dbReference>
<evidence type="ECO:0000259" key="1">
    <source>
        <dbReference type="Pfam" id="PF03781"/>
    </source>
</evidence>
<gene>
    <name evidence="2" type="ORF">CLV43_108305</name>
</gene>
<comment type="caution">
    <text evidence="2">The sequence shown here is derived from an EMBL/GenBank/DDBJ whole genome shotgun (WGS) entry which is preliminary data.</text>
</comment>
<dbReference type="InterPro" id="IPR051043">
    <property type="entry name" value="Sulfatase_Mod_Factor_Kinase"/>
</dbReference>
<feature type="domain" description="Sulfatase-modifying factor enzyme-like" evidence="1">
    <location>
        <begin position="84"/>
        <end position="327"/>
    </location>
</feature>
<organism evidence="2 3">
    <name type="scientific">Umezawaea tangerina</name>
    <dbReference type="NCBI Taxonomy" id="84725"/>
    <lineage>
        <taxon>Bacteria</taxon>
        <taxon>Bacillati</taxon>
        <taxon>Actinomycetota</taxon>
        <taxon>Actinomycetes</taxon>
        <taxon>Pseudonocardiales</taxon>
        <taxon>Pseudonocardiaceae</taxon>
        <taxon>Umezawaea</taxon>
    </lineage>
</organism>
<dbReference type="Proteomes" id="UP000239494">
    <property type="component" value="Unassembled WGS sequence"/>
</dbReference>
<reference evidence="2 3" key="1">
    <citation type="submission" date="2018-03" db="EMBL/GenBank/DDBJ databases">
        <title>Genomic Encyclopedia of Archaeal and Bacterial Type Strains, Phase II (KMG-II): from individual species to whole genera.</title>
        <authorList>
            <person name="Goeker M."/>
        </authorList>
    </citation>
    <scope>NUCLEOTIDE SEQUENCE [LARGE SCALE GENOMIC DNA]</scope>
    <source>
        <strain evidence="2 3">DSM 44720</strain>
    </source>
</reference>
<name>A0A2T0SZQ9_9PSEU</name>
<dbReference type="EMBL" id="PVTF01000008">
    <property type="protein sequence ID" value="PRY38905.1"/>
    <property type="molecule type" value="Genomic_DNA"/>
</dbReference>